<organism evidence="1 2">
    <name type="scientific">Mikania micrantha</name>
    <name type="common">bitter vine</name>
    <dbReference type="NCBI Taxonomy" id="192012"/>
    <lineage>
        <taxon>Eukaryota</taxon>
        <taxon>Viridiplantae</taxon>
        <taxon>Streptophyta</taxon>
        <taxon>Embryophyta</taxon>
        <taxon>Tracheophyta</taxon>
        <taxon>Spermatophyta</taxon>
        <taxon>Magnoliopsida</taxon>
        <taxon>eudicotyledons</taxon>
        <taxon>Gunneridae</taxon>
        <taxon>Pentapetalae</taxon>
        <taxon>asterids</taxon>
        <taxon>campanulids</taxon>
        <taxon>Asterales</taxon>
        <taxon>Asteraceae</taxon>
        <taxon>Asteroideae</taxon>
        <taxon>Heliantheae alliance</taxon>
        <taxon>Eupatorieae</taxon>
        <taxon>Mikania</taxon>
    </lineage>
</organism>
<dbReference type="Proteomes" id="UP000326396">
    <property type="component" value="Linkage Group LG6"/>
</dbReference>
<evidence type="ECO:0000313" key="2">
    <source>
        <dbReference type="Proteomes" id="UP000326396"/>
    </source>
</evidence>
<reference evidence="1 2" key="1">
    <citation type="submission" date="2019-05" db="EMBL/GenBank/DDBJ databases">
        <title>Mikania micrantha, genome provides insights into the molecular mechanism of rapid growth.</title>
        <authorList>
            <person name="Liu B."/>
        </authorList>
    </citation>
    <scope>NUCLEOTIDE SEQUENCE [LARGE SCALE GENOMIC DNA]</scope>
    <source>
        <strain evidence="1">NLD-2019</strain>
        <tissue evidence="1">Leaf</tissue>
    </source>
</reference>
<gene>
    <name evidence="1" type="ORF">E3N88_33166</name>
</gene>
<comment type="caution">
    <text evidence="1">The sequence shown here is derived from an EMBL/GenBank/DDBJ whole genome shotgun (WGS) entry which is preliminary data.</text>
</comment>
<proteinExistence type="predicted"/>
<protein>
    <submittedName>
        <fullName evidence="1">Uncharacterized protein</fullName>
    </submittedName>
</protein>
<keyword evidence="2" id="KW-1185">Reference proteome</keyword>
<name>A0A5N6MB58_9ASTR</name>
<dbReference type="EMBL" id="SZYD01000016">
    <property type="protein sequence ID" value="KAD3337646.1"/>
    <property type="molecule type" value="Genomic_DNA"/>
</dbReference>
<evidence type="ECO:0000313" key="1">
    <source>
        <dbReference type="EMBL" id="KAD3337646.1"/>
    </source>
</evidence>
<dbReference type="AlphaFoldDB" id="A0A5N6MB58"/>
<sequence>MWIWWGNRALDLKDCGRRLSLQRFCNHMHALARSKYSVGESEYKKDKEAPMTAIQIDEKVVEAWGLLAQICIRC</sequence>
<accession>A0A5N6MB58</accession>